<dbReference type="Proteomes" id="UP000278440">
    <property type="component" value="Unassembled WGS sequence"/>
</dbReference>
<evidence type="ECO:0000256" key="1">
    <source>
        <dbReference type="SAM" id="MobiDB-lite"/>
    </source>
</evidence>
<gene>
    <name evidence="3" type="ORF">DFJ68_3329</name>
    <name evidence="2" type="ORF">FHW14_002634</name>
</gene>
<proteinExistence type="predicted"/>
<dbReference type="EMBL" id="RBXT01000001">
    <property type="protein sequence ID" value="RKT79851.1"/>
    <property type="molecule type" value="Genomic_DNA"/>
</dbReference>
<reference evidence="3 4" key="1">
    <citation type="submission" date="2018-10" db="EMBL/GenBank/DDBJ databases">
        <title>Sequencing the genomes of 1000 actinobacteria strains.</title>
        <authorList>
            <person name="Klenk H.-P."/>
        </authorList>
    </citation>
    <scope>NUCLEOTIDE SEQUENCE [LARGE SCALE GENOMIC DNA]</scope>
    <source>
        <strain evidence="3 4">DSM 44267</strain>
    </source>
</reference>
<name>A0A495XZ14_9MICO</name>
<dbReference type="Proteomes" id="UP000590811">
    <property type="component" value="Unassembled WGS sequence"/>
</dbReference>
<organism evidence="3 4">
    <name type="scientific">Terracoccus luteus</name>
    <dbReference type="NCBI Taxonomy" id="53356"/>
    <lineage>
        <taxon>Bacteria</taxon>
        <taxon>Bacillati</taxon>
        <taxon>Actinomycetota</taxon>
        <taxon>Actinomycetes</taxon>
        <taxon>Micrococcales</taxon>
        <taxon>Intrasporangiaceae</taxon>
        <taxon>Terracoccus</taxon>
    </lineage>
</organism>
<accession>A0A495XZ14</accession>
<sequence length="62" mass="6583">MRAATWGPLAPVSAFEDPLAPVRRRRPRLDPSPLSDVERPTSTCLLGGARLGATGRRVGATT</sequence>
<evidence type="ECO:0000313" key="3">
    <source>
        <dbReference type="EMBL" id="RKT79851.1"/>
    </source>
</evidence>
<dbReference type="AlphaFoldDB" id="A0A495XZ14"/>
<keyword evidence="4" id="KW-1185">Reference proteome</keyword>
<evidence type="ECO:0000313" key="2">
    <source>
        <dbReference type="EMBL" id="MBB2987451.1"/>
    </source>
</evidence>
<evidence type="ECO:0000313" key="5">
    <source>
        <dbReference type="Proteomes" id="UP000590811"/>
    </source>
</evidence>
<evidence type="ECO:0000313" key="4">
    <source>
        <dbReference type="Proteomes" id="UP000278440"/>
    </source>
</evidence>
<reference evidence="2 5" key="2">
    <citation type="submission" date="2020-08" db="EMBL/GenBank/DDBJ databases">
        <title>Genomic Encyclopedia of Type Strains, Phase IV (KMG-V): Genome sequencing to study the core and pangenomes of soil and plant-associated prokaryotes.</title>
        <authorList>
            <person name="Whitman W."/>
        </authorList>
    </citation>
    <scope>NUCLEOTIDE SEQUENCE [LARGE SCALE GENOMIC DNA]</scope>
    <source>
        <strain evidence="2 5">B3ACCR2</strain>
    </source>
</reference>
<dbReference type="EMBL" id="JACHVT010000005">
    <property type="protein sequence ID" value="MBB2987451.1"/>
    <property type="molecule type" value="Genomic_DNA"/>
</dbReference>
<feature type="compositionally biased region" description="Low complexity" evidence="1">
    <location>
        <begin position="45"/>
        <end position="62"/>
    </location>
</feature>
<comment type="caution">
    <text evidence="3">The sequence shown here is derived from an EMBL/GenBank/DDBJ whole genome shotgun (WGS) entry which is preliminary data.</text>
</comment>
<feature type="region of interest" description="Disordered" evidence="1">
    <location>
        <begin position="15"/>
        <end position="62"/>
    </location>
</feature>
<protein>
    <submittedName>
        <fullName evidence="3">Uncharacterized protein</fullName>
    </submittedName>
</protein>